<dbReference type="Proteomes" id="UP001283361">
    <property type="component" value="Unassembled WGS sequence"/>
</dbReference>
<reference evidence="2" key="1">
    <citation type="journal article" date="2023" name="G3 (Bethesda)">
        <title>A reference genome for the long-term kleptoplast-retaining sea slug Elysia crispata morphotype clarki.</title>
        <authorList>
            <person name="Eastman K.E."/>
            <person name="Pendleton A.L."/>
            <person name="Shaikh M.A."/>
            <person name="Suttiyut T."/>
            <person name="Ogas R."/>
            <person name="Tomko P."/>
            <person name="Gavelis G."/>
            <person name="Widhalm J.R."/>
            <person name="Wisecaver J.H."/>
        </authorList>
    </citation>
    <scope>NUCLEOTIDE SEQUENCE</scope>
    <source>
        <strain evidence="2">ECLA1</strain>
    </source>
</reference>
<evidence type="ECO:0000313" key="2">
    <source>
        <dbReference type="EMBL" id="KAK3790441.1"/>
    </source>
</evidence>
<dbReference type="EMBL" id="JAWDGP010001540">
    <property type="protein sequence ID" value="KAK3790441.1"/>
    <property type="molecule type" value="Genomic_DNA"/>
</dbReference>
<name>A0AAE1E138_9GAST</name>
<proteinExistence type="predicted"/>
<gene>
    <name evidence="2" type="ORF">RRG08_015910</name>
</gene>
<evidence type="ECO:0000256" key="1">
    <source>
        <dbReference type="SAM" id="MobiDB-lite"/>
    </source>
</evidence>
<organism evidence="2 3">
    <name type="scientific">Elysia crispata</name>
    <name type="common">lettuce slug</name>
    <dbReference type="NCBI Taxonomy" id="231223"/>
    <lineage>
        <taxon>Eukaryota</taxon>
        <taxon>Metazoa</taxon>
        <taxon>Spiralia</taxon>
        <taxon>Lophotrochozoa</taxon>
        <taxon>Mollusca</taxon>
        <taxon>Gastropoda</taxon>
        <taxon>Heterobranchia</taxon>
        <taxon>Euthyneura</taxon>
        <taxon>Panpulmonata</taxon>
        <taxon>Sacoglossa</taxon>
        <taxon>Placobranchoidea</taxon>
        <taxon>Plakobranchidae</taxon>
        <taxon>Elysia</taxon>
    </lineage>
</organism>
<keyword evidence="3" id="KW-1185">Reference proteome</keyword>
<comment type="caution">
    <text evidence="2">The sequence shown here is derived from an EMBL/GenBank/DDBJ whole genome shotgun (WGS) entry which is preliminary data.</text>
</comment>
<protein>
    <submittedName>
        <fullName evidence="2">Uncharacterized protein</fullName>
    </submittedName>
</protein>
<evidence type="ECO:0000313" key="3">
    <source>
        <dbReference type="Proteomes" id="UP001283361"/>
    </source>
</evidence>
<accession>A0AAE1E138</accession>
<sequence>MHTRLSNPSRPDDNFWKTKRRKKEKQAREYRLSAWSADVSKPERGRHNKRQMKNMFSFRPLAAPAFRLNTLGVEVGLP</sequence>
<dbReference type="AlphaFoldDB" id="A0AAE1E138"/>
<feature type="region of interest" description="Disordered" evidence="1">
    <location>
        <begin position="1"/>
        <end position="29"/>
    </location>
</feature>